<gene>
    <name evidence="1" type="ORF">MtrunA17_Chr6g0453541</name>
</gene>
<comment type="caution">
    <text evidence="1">The sequence shown here is derived from an EMBL/GenBank/DDBJ whole genome shotgun (WGS) entry which is preliminary data.</text>
</comment>
<dbReference type="Gramene" id="rna34331">
    <property type="protein sequence ID" value="RHN50079.1"/>
    <property type="gene ID" value="gene34331"/>
</dbReference>
<sequence length="44" mass="4618">MVTLVVMLLPPLIIIGAIISSLRATTNVTIVCIAFKNYALGSSV</sequence>
<reference evidence="1" key="1">
    <citation type="journal article" date="2018" name="Nat. Plants">
        <title>Whole-genome landscape of Medicago truncatula symbiotic genes.</title>
        <authorList>
            <person name="Pecrix Y."/>
            <person name="Gamas P."/>
            <person name="Carrere S."/>
        </authorList>
    </citation>
    <scope>NUCLEOTIDE SEQUENCE</scope>
    <source>
        <tissue evidence="1">Leaves</tissue>
    </source>
</reference>
<dbReference type="EMBL" id="PSQE01000006">
    <property type="protein sequence ID" value="RHN50079.1"/>
    <property type="molecule type" value="Genomic_DNA"/>
</dbReference>
<evidence type="ECO:0000313" key="1">
    <source>
        <dbReference type="EMBL" id="RHN50079.1"/>
    </source>
</evidence>
<accession>A0A396H9Y1</accession>
<protein>
    <submittedName>
        <fullName evidence="1">Uncharacterized protein</fullName>
    </submittedName>
</protein>
<dbReference type="AlphaFoldDB" id="A0A396H9Y1"/>
<organism evidence="1">
    <name type="scientific">Medicago truncatula</name>
    <name type="common">Barrel medic</name>
    <name type="synonym">Medicago tribuloides</name>
    <dbReference type="NCBI Taxonomy" id="3880"/>
    <lineage>
        <taxon>Eukaryota</taxon>
        <taxon>Viridiplantae</taxon>
        <taxon>Streptophyta</taxon>
        <taxon>Embryophyta</taxon>
        <taxon>Tracheophyta</taxon>
        <taxon>Spermatophyta</taxon>
        <taxon>Magnoliopsida</taxon>
        <taxon>eudicotyledons</taxon>
        <taxon>Gunneridae</taxon>
        <taxon>Pentapetalae</taxon>
        <taxon>rosids</taxon>
        <taxon>fabids</taxon>
        <taxon>Fabales</taxon>
        <taxon>Fabaceae</taxon>
        <taxon>Papilionoideae</taxon>
        <taxon>50 kb inversion clade</taxon>
        <taxon>NPAAA clade</taxon>
        <taxon>Hologalegina</taxon>
        <taxon>IRL clade</taxon>
        <taxon>Trifolieae</taxon>
        <taxon>Medicago</taxon>
    </lineage>
</organism>
<dbReference type="Proteomes" id="UP000265566">
    <property type="component" value="Chromosome 6"/>
</dbReference>
<proteinExistence type="predicted"/>
<name>A0A396H9Y1_MEDTR</name>